<comment type="similarity">
    <text evidence="1">Belongs to the gamma-glutamyltransferase family.</text>
</comment>
<evidence type="ECO:0000256" key="3">
    <source>
        <dbReference type="ARBA" id="ARBA00022801"/>
    </source>
</evidence>
<dbReference type="InterPro" id="IPR051792">
    <property type="entry name" value="GGT_bact"/>
</dbReference>
<evidence type="ECO:0008006" key="8">
    <source>
        <dbReference type="Google" id="ProtNLM"/>
    </source>
</evidence>
<dbReference type="EMBL" id="NRRL01000028">
    <property type="protein sequence ID" value="MBK1668692.1"/>
    <property type="molecule type" value="Genomic_DNA"/>
</dbReference>
<dbReference type="Gene3D" id="1.10.246.130">
    <property type="match status" value="1"/>
</dbReference>
<gene>
    <name evidence="6" type="ORF">CKO28_11700</name>
</gene>
<name>A0ABS1DFH9_9PROT</name>
<evidence type="ECO:0000313" key="7">
    <source>
        <dbReference type="Proteomes" id="UP001296873"/>
    </source>
</evidence>
<evidence type="ECO:0000256" key="1">
    <source>
        <dbReference type="ARBA" id="ARBA00009381"/>
    </source>
</evidence>
<keyword evidence="2" id="KW-0808">Transferase</keyword>
<keyword evidence="3" id="KW-0378">Hydrolase</keyword>
<accession>A0ABS1DFH9</accession>
<dbReference type="InterPro" id="IPR043138">
    <property type="entry name" value="GGT_lsub"/>
</dbReference>
<dbReference type="PRINTS" id="PR01210">
    <property type="entry name" value="GGTRANSPTASE"/>
</dbReference>
<feature type="region of interest" description="Disordered" evidence="5">
    <location>
        <begin position="390"/>
        <end position="432"/>
    </location>
</feature>
<organism evidence="6 7">
    <name type="scientific">Rhodovibrio sodomensis</name>
    <dbReference type="NCBI Taxonomy" id="1088"/>
    <lineage>
        <taxon>Bacteria</taxon>
        <taxon>Pseudomonadati</taxon>
        <taxon>Pseudomonadota</taxon>
        <taxon>Alphaproteobacteria</taxon>
        <taxon>Rhodospirillales</taxon>
        <taxon>Rhodovibrionaceae</taxon>
        <taxon>Rhodovibrio</taxon>
    </lineage>
</organism>
<dbReference type="Proteomes" id="UP001296873">
    <property type="component" value="Unassembled WGS sequence"/>
</dbReference>
<feature type="compositionally biased region" description="Low complexity" evidence="5">
    <location>
        <begin position="416"/>
        <end position="425"/>
    </location>
</feature>
<dbReference type="InterPro" id="IPR029055">
    <property type="entry name" value="Ntn_hydrolases_N"/>
</dbReference>
<evidence type="ECO:0000256" key="5">
    <source>
        <dbReference type="SAM" id="MobiDB-lite"/>
    </source>
</evidence>
<protein>
    <recommendedName>
        <fullName evidence="8">Gamma-glutamyltranspeptidase</fullName>
    </recommendedName>
</protein>
<comment type="caution">
    <text evidence="6">The sequence shown here is derived from an EMBL/GenBank/DDBJ whole genome shotgun (WGS) entry which is preliminary data.</text>
</comment>
<dbReference type="PANTHER" id="PTHR43199:SF1">
    <property type="entry name" value="GLUTATHIONE HYDROLASE PROENZYME"/>
    <property type="match status" value="1"/>
</dbReference>
<dbReference type="Gene3D" id="3.60.20.40">
    <property type="match status" value="1"/>
</dbReference>
<proteinExistence type="inferred from homology"/>
<evidence type="ECO:0000256" key="4">
    <source>
        <dbReference type="ARBA" id="ARBA00023145"/>
    </source>
</evidence>
<dbReference type="Pfam" id="PF01019">
    <property type="entry name" value="G_glu_transpept"/>
    <property type="match status" value="2"/>
</dbReference>
<feature type="compositionally biased region" description="Polar residues" evidence="5">
    <location>
        <begin position="400"/>
        <end position="413"/>
    </location>
</feature>
<dbReference type="SUPFAM" id="SSF56235">
    <property type="entry name" value="N-terminal nucleophile aminohydrolases (Ntn hydrolases)"/>
    <property type="match status" value="1"/>
</dbReference>
<reference evidence="6 7" key="1">
    <citation type="journal article" date="2020" name="Microorganisms">
        <title>Osmotic Adaptation and Compatible Solute Biosynthesis of Phototrophic Bacteria as Revealed from Genome Analyses.</title>
        <authorList>
            <person name="Imhoff J.F."/>
            <person name="Rahn T."/>
            <person name="Kunzel S."/>
            <person name="Keller A."/>
            <person name="Neulinger S.C."/>
        </authorList>
    </citation>
    <scope>NUCLEOTIDE SEQUENCE [LARGE SCALE GENOMIC DNA]</scope>
    <source>
        <strain evidence="6 7">DSM 9895</strain>
    </source>
</reference>
<keyword evidence="4" id="KW-0865">Zymogen</keyword>
<evidence type="ECO:0000313" key="6">
    <source>
        <dbReference type="EMBL" id="MBK1668692.1"/>
    </source>
</evidence>
<sequence length="613" mass="63068">MKLGRSLCADAAIGSRPRLVARQRASGRANRALSLRTTASLCFTVRRYPLHRALSIDRGPGVTLPAPAGAPPRRDRPIRCLVPKLGRAARAAAVLATGALAAACTGSGDIEETRLISGYAGLAAADEPRAATVGREILANNGTAADAAAAMAFTMTVTLPSRVGLGGGGVCVVSDRAEQNVEAISFLPRRAAQGGVVPGLARGLALLHARHGARDWRQVVSPAERLARFGHLTSRAFKRDLDAGAGRLHGAARDRFLGDDGTPPAVGQRIRHPALSAVLAGIRQQGAGYLYTGQFAERLAQAARDVGQPFSESALNGYRARAQSTLTVPYGDHQLHLPPPPAMSGLLAGQTWGMLRAGGDNAPALSGDSAHLLAEAWKRSLSRTGRWLSTAEAERADPQSLLSENSLTPSFNSIDPGAATPAASLTPPPPRLSGDVPTAGLTAVDRFGNMVACGFTMNGLFGSGADTIGTGVLLANPSAETAAGADLLPGVIANQFTGRGYLAVSGSDGAAGVLNAAELVRKLDSAGAGQPDLQGFLGLPRLYHPGQPDRLQVEPGLPEDVTQRLSTMGHALVKRPGLGRLTAIYCQGGADSDGSDCAAAVDPRGSGLAVRAQ</sequence>
<dbReference type="InterPro" id="IPR043137">
    <property type="entry name" value="GGT_ssub_C"/>
</dbReference>
<keyword evidence="7" id="KW-1185">Reference proteome</keyword>
<dbReference type="PANTHER" id="PTHR43199">
    <property type="entry name" value="GLUTATHIONE HYDROLASE"/>
    <property type="match status" value="1"/>
</dbReference>
<evidence type="ECO:0000256" key="2">
    <source>
        <dbReference type="ARBA" id="ARBA00022679"/>
    </source>
</evidence>